<dbReference type="Gene3D" id="2.170.270.10">
    <property type="entry name" value="SET domain"/>
    <property type="match status" value="1"/>
</dbReference>
<dbReference type="Pfam" id="PF01429">
    <property type="entry name" value="MBD"/>
    <property type="match status" value="1"/>
</dbReference>
<dbReference type="Pfam" id="PF00856">
    <property type="entry name" value="SET"/>
    <property type="match status" value="1"/>
</dbReference>
<comment type="subcellular location">
    <subcellularLocation>
        <location evidence="2">Chromosome</location>
    </subcellularLocation>
    <subcellularLocation>
        <location evidence="1">Nucleus</location>
    </subcellularLocation>
</comment>
<dbReference type="InterPro" id="IPR051516">
    <property type="entry name" value="SETDB_methyltransferase"/>
</dbReference>
<dbReference type="Pfam" id="PF05033">
    <property type="entry name" value="Pre-SET"/>
    <property type="match status" value="1"/>
</dbReference>
<keyword evidence="6" id="KW-0949">S-adenosyl-L-methionine</keyword>
<dbReference type="CDD" id="cd00122">
    <property type="entry name" value="MBD"/>
    <property type="match status" value="1"/>
</dbReference>
<evidence type="ECO:0000256" key="5">
    <source>
        <dbReference type="ARBA" id="ARBA00022679"/>
    </source>
</evidence>
<dbReference type="PROSITE" id="PS50982">
    <property type="entry name" value="MBD"/>
    <property type="match status" value="1"/>
</dbReference>
<evidence type="ECO:0000313" key="14">
    <source>
        <dbReference type="Proteomes" id="UP000288716"/>
    </source>
</evidence>
<dbReference type="GO" id="GO:0005634">
    <property type="term" value="C:nucleus"/>
    <property type="evidence" value="ECO:0007669"/>
    <property type="project" value="UniProtKB-SubCell"/>
</dbReference>
<dbReference type="STRING" id="299467.A0A443SNH2"/>
<gene>
    <name evidence="13" type="ORF">B4U80_06987</name>
</gene>
<dbReference type="PROSITE" id="PS50280">
    <property type="entry name" value="SET"/>
    <property type="match status" value="1"/>
</dbReference>
<comment type="caution">
    <text evidence="13">The sequence shown here is derived from an EMBL/GenBank/DDBJ whole genome shotgun (WGS) entry which is preliminary data.</text>
</comment>
<evidence type="ECO:0000256" key="6">
    <source>
        <dbReference type="ARBA" id="ARBA00022691"/>
    </source>
</evidence>
<evidence type="ECO:0000259" key="12">
    <source>
        <dbReference type="PROSITE" id="PS50982"/>
    </source>
</evidence>
<evidence type="ECO:0000256" key="1">
    <source>
        <dbReference type="ARBA" id="ARBA00004123"/>
    </source>
</evidence>
<dbReference type="InterPro" id="IPR001739">
    <property type="entry name" value="Methyl_CpG_DNA-bd"/>
</dbReference>
<dbReference type="GO" id="GO:0032259">
    <property type="term" value="P:methylation"/>
    <property type="evidence" value="ECO:0007669"/>
    <property type="project" value="UniProtKB-KW"/>
</dbReference>
<evidence type="ECO:0000259" key="11">
    <source>
        <dbReference type="PROSITE" id="PS50867"/>
    </source>
</evidence>
<dbReference type="GO" id="GO:0005694">
    <property type="term" value="C:chromosome"/>
    <property type="evidence" value="ECO:0007669"/>
    <property type="project" value="UniProtKB-SubCell"/>
</dbReference>
<accession>A0A443SNH2</accession>
<dbReference type="OrthoDB" id="616263at2759"/>
<dbReference type="InterPro" id="IPR001214">
    <property type="entry name" value="SET_dom"/>
</dbReference>
<dbReference type="EMBL" id="NCKV01001079">
    <property type="protein sequence ID" value="RWS29081.1"/>
    <property type="molecule type" value="Genomic_DNA"/>
</dbReference>
<dbReference type="VEuPathDB" id="VectorBase:LDEU002960"/>
<protein>
    <submittedName>
        <fullName evidence="13">Uncharacterized protein</fullName>
    </submittedName>
</protein>
<dbReference type="InterPro" id="IPR007728">
    <property type="entry name" value="Pre-SET_dom"/>
</dbReference>
<dbReference type="SUPFAM" id="SSF82199">
    <property type="entry name" value="SET domain"/>
    <property type="match status" value="1"/>
</dbReference>
<dbReference type="InterPro" id="IPR016177">
    <property type="entry name" value="DNA-bd_dom_sf"/>
</dbReference>
<evidence type="ECO:0000256" key="8">
    <source>
        <dbReference type="ARBA" id="ARBA00022833"/>
    </source>
</evidence>
<keyword evidence="14" id="KW-1185">Reference proteome</keyword>
<evidence type="ECO:0000313" key="13">
    <source>
        <dbReference type="EMBL" id="RWS29081.1"/>
    </source>
</evidence>
<sequence>MCERVTNVSVKSHNVARCQKQEQTLISIADDCLLVANENILNVPLLCGWRRHVLKRIYYTCPCGKRFSNMKQIETFLININSRLSIEQFSFEIEIDVKTKPTNQMFVVKNDLSEGREMVKIPVIKTTNNIKLQQFEYITRPEINTNIVYSSLKNCCNCTDNCQNVSKCSCILRTFFESKLIHKSSKYSNGKYECKRLFSNSYSGIYECNESCHCNSKCKNRVAQNGIKFRLEVFETEKKGFGVRCVDDIPKGSFICTYTGKVLESEDPTETLLRDETYTFRINYVEHMIYLNNALEKDYLDKTEFIIDGFSKSNVGKFFNHSCDPNCKIQVVFINTHDFRLPDLALFAMKNIKAGSELTYNYNIEKDSDGKRLCECGTKKCKRIKLM</sequence>
<keyword evidence="5" id="KW-0808">Transferase</keyword>
<feature type="domain" description="Pre-SET" evidence="11">
    <location>
        <begin position="154"/>
        <end position="226"/>
    </location>
</feature>
<reference evidence="13 14" key="1">
    <citation type="journal article" date="2018" name="Gigascience">
        <title>Genomes of trombidid mites reveal novel predicted allergens and laterally-transferred genes associated with secondary metabolism.</title>
        <authorList>
            <person name="Dong X."/>
            <person name="Chaisiri K."/>
            <person name="Xia D."/>
            <person name="Armstrong S.D."/>
            <person name="Fang Y."/>
            <person name="Donnelly M.J."/>
            <person name="Kadowaki T."/>
            <person name="McGarry J.W."/>
            <person name="Darby A.C."/>
            <person name="Makepeace B.L."/>
        </authorList>
    </citation>
    <scope>NUCLEOTIDE SEQUENCE [LARGE SCALE GENOMIC DNA]</scope>
    <source>
        <strain evidence="13">UoL-UT</strain>
    </source>
</reference>
<evidence type="ECO:0000256" key="9">
    <source>
        <dbReference type="ARBA" id="ARBA00023242"/>
    </source>
</evidence>
<feature type="non-terminal residue" evidence="13">
    <location>
        <position position="387"/>
    </location>
</feature>
<dbReference type="GO" id="GO:0070828">
    <property type="term" value="P:heterochromatin organization"/>
    <property type="evidence" value="ECO:0007669"/>
    <property type="project" value="TreeGrafter"/>
</dbReference>
<evidence type="ECO:0000256" key="3">
    <source>
        <dbReference type="ARBA" id="ARBA00022454"/>
    </source>
</evidence>
<dbReference type="GO" id="GO:0010629">
    <property type="term" value="P:negative regulation of gene expression"/>
    <property type="evidence" value="ECO:0007669"/>
    <property type="project" value="TreeGrafter"/>
</dbReference>
<evidence type="ECO:0000259" key="10">
    <source>
        <dbReference type="PROSITE" id="PS50280"/>
    </source>
</evidence>
<organism evidence="13 14">
    <name type="scientific">Leptotrombidium deliense</name>
    <dbReference type="NCBI Taxonomy" id="299467"/>
    <lineage>
        <taxon>Eukaryota</taxon>
        <taxon>Metazoa</taxon>
        <taxon>Ecdysozoa</taxon>
        <taxon>Arthropoda</taxon>
        <taxon>Chelicerata</taxon>
        <taxon>Arachnida</taxon>
        <taxon>Acari</taxon>
        <taxon>Acariformes</taxon>
        <taxon>Trombidiformes</taxon>
        <taxon>Prostigmata</taxon>
        <taxon>Anystina</taxon>
        <taxon>Parasitengona</taxon>
        <taxon>Trombiculoidea</taxon>
        <taxon>Trombiculidae</taxon>
        <taxon>Leptotrombidium</taxon>
    </lineage>
</organism>
<dbReference type="AlphaFoldDB" id="A0A443SNH2"/>
<keyword evidence="7" id="KW-0479">Metal-binding</keyword>
<name>A0A443SNH2_9ACAR</name>
<feature type="domain" description="MBD" evidence="12">
    <location>
        <begin position="35"/>
        <end position="98"/>
    </location>
</feature>
<dbReference type="PANTHER" id="PTHR46024">
    <property type="entry name" value="HISTONE-LYSINE N-METHYLTRANSFERASE EGGLESS"/>
    <property type="match status" value="1"/>
</dbReference>
<evidence type="ECO:0000256" key="7">
    <source>
        <dbReference type="ARBA" id="ARBA00022723"/>
    </source>
</evidence>
<evidence type="ECO:0000256" key="4">
    <source>
        <dbReference type="ARBA" id="ARBA00022603"/>
    </source>
</evidence>
<dbReference type="PROSITE" id="PS50867">
    <property type="entry name" value="PRE_SET"/>
    <property type="match status" value="1"/>
</dbReference>
<dbReference type="PANTHER" id="PTHR46024:SF1">
    <property type="entry name" value="HISTONE-LYSINE N-METHYLTRANSFERASE EGGLESS"/>
    <property type="match status" value="1"/>
</dbReference>
<keyword evidence="8" id="KW-0862">Zinc</keyword>
<dbReference type="GO" id="GO:0046974">
    <property type="term" value="F:histone H3K9 methyltransferase activity"/>
    <property type="evidence" value="ECO:0007669"/>
    <property type="project" value="TreeGrafter"/>
</dbReference>
<dbReference type="Proteomes" id="UP000288716">
    <property type="component" value="Unassembled WGS sequence"/>
</dbReference>
<dbReference type="Gene3D" id="3.30.890.10">
    <property type="entry name" value="Methyl-cpg-binding Protein 2, Chain A"/>
    <property type="match status" value="1"/>
</dbReference>
<keyword evidence="3" id="KW-0158">Chromosome</keyword>
<dbReference type="SUPFAM" id="SSF54171">
    <property type="entry name" value="DNA-binding domain"/>
    <property type="match status" value="1"/>
</dbReference>
<dbReference type="SMART" id="SM00317">
    <property type="entry name" value="SET"/>
    <property type="match status" value="1"/>
</dbReference>
<keyword evidence="4" id="KW-0489">Methyltransferase</keyword>
<keyword evidence="9" id="KW-0539">Nucleus</keyword>
<feature type="domain" description="SET" evidence="10">
    <location>
        <begin position="229"/>
        <end position="363"/>
    </location>
</feature>
<dbReference type="GO" id="GO:0008270">
    <property type="term" value="F:zinc ion binding"/>
    <property type="evidence" value="ECO:0007669"/>
    <property type="project" value="InterPro"/>
</dbReference>
<evidence type="ECO:0000256" key="2">
    <source>
        <dbReference type="ARBA" id="ARBA00004286"/>
    </source>
</evidence>
<dbReference type="InterPro" id="IPR046341">
    <property type="entry name" value="SET_dom_sf"/>
</dbReference>
<proteinExistence type="predicted"/>
<dbReference type="SMART" id="SM00391">
    <property type="entry name" value="MBD"/>
    <property type="match status" value="1"/>
</dbReference>
<dbReference type="GO" id="GO:0003677">
    <property type="term" value="F:DNA binding"/>
    <property type="evidence" value="ECO:0007669"/>
    <property type="project" value="InterPro"/>
</dbReference>